<dbReference type="InterPro" id="IPR003034">
    <property type="entry name" value="SAP_dom"/>
</dbReference>
<proteinExistence type="predicted"/>
<protein>
    <recommendedName>
        <fullName evidence="1">SAP domain-containing protein</fullName>
    </recommendedName>
</protein>
<dbReference type="AlphaFoldDB" id="X1ER80"/>
<comment type="caution">
    <text evidence="2">The sequence shown here is derived from an EMBL/GenBank/DDBJ whole genome shotgun (WGS) entry which is preliminary data.</text>
</comment>
<accession>X1ER80</accession>
<dbReference type="Gene3D" id="1.10.720.30">
    <property type="entry name" value="SAP domain"/>
    <property type="match status" value="1"/>
</dbReference>
<evidence type="ECO:0000259" key="1">
    <source>
        <dbReference type="PROSITE" id="PS50800"/>
    </source>
</evidence>
<name>X1ER80_9ZZZZ</name>
<sequence>MKEVKAGWLQQACLDMLYAQGGGISDWSSFHSRLTALEFLSRSRPYPFNLTNGPELVAMGWNPSLKPAIPEVSLPERPRVIPTMAEFNRAWTGLEKRGLVKIERSWFGSISKIRELGYTKYIEAMDRKYSLAELKELCRQHGVSASGAKKALIRRLFP</sequence>
<evidence type="ECO:0000313" key="2">
    <source>
        <dbReference type="EMBL" id="GAH35896.1"/>
    </source>
</evidence>
<dbReference type="InterPro" id="IPR036361">
    <property type="entry name" value="SAP_dom_sf"/>
</dbReference>
<dbReference type="EMBL" id="BARU01008035">
    <property type="protein sequence ID" value="GAH35896.1"/>
    <property type="molecule type" value="Genomic_DNA"/>
</dbReference>
<feature type="domain" description="SAP" evidence="1">
    <location>
        <begin position="126"/>
        <end position="158"/>
    </location>
</feature>
<dbReference type="Pfam" id="PF02037">
    <property type="entry name" value="SAP"/>
    <property type="match status" value="1"/>
</dbReference>
<gene>
    <name evidence="2" type="ORF">S03H2_15790</name>
</gene>
<dbReference type="PROSITE" id="PS50800">
    <property type="entry name" value="SAP"/>
    <property type="match status" value="1"/>
</dbReference>
<dbReference type="SUPFAM" id="SSF68906">
    <property type="entry name" value="SAP domain"/>
    <property type="match status" value="1"/>
</dbReference>
<organism evidence="2">
    <name type="scientific">marine sediment metagenome</name>
    <dbReference type="NCBI Taxonomy" id="412755"/>
    <lineage>
        <taxon>unclassified sequences</taxon>
        <taxon>metagenomes</taxon>
        <taxon>ecological metagenomes</taxon>
    </lineage>
</organism>
<reference evidence="2" key="1">
    <citation type="journal article" date="2014" name="Front. Microbiol.">
        <title>High frequency of phylogenetically diverse reductive dehalogenase-homologous genes in deep subseafloor sedimentary metagenomes.</title>
        <authorList>
            <person name="Kawai M."/>
            <person name="Futagami T."/>
            <person name="Toyoda A."/>
            <person name="Takaki Y."/>
            <person name="Nishi S."/>
            <person name="Hori S."/>
            <person name="Arai W."/>
            <person name="Tsubouchi T."/>
            <person name="Morono Y."/>
            <person name="Uchiyama I."/>
            <person name="Ito T."/>
            <person name="Fujiyama A."/>
            <person name="Inagaki F."/>
            <person name="Takami H."/>
        </authorList>
    </citation>
    <scope>NUCLEOTIDE SEQUENCE</scope>
    <source>
        <strain evidence="2">Expedition CK06-06</strain>
    </source>
</reference>